<dbReference type="GO" id="GO:0008168">
    <property type="term" value="F:methyltransferase activity"/>
    <property type="evidence" value="ECO:0007669"/>
    <property type="project" value="InterPro"/>
</dbReference>
<keyword evidence="3" id="KW-0460">Magnesium</keyword>
<feature type="chain" id="PRO_5042872986" evidence="4">
    <location>
        <begin position="24"/>
        <end position="414"/>
    </location>
</feature>
<dbReference type="InterPro" id="IPR005299">
    <property type="entry name" value="MeTrfase_7"/>
</dbReference>
<dbReference type="Pfam" id="PF03492">
    <property type="entry name" value="Methyltransf_7"/>
    <property type="match status" value="1"/>
</dbReference>
<dbReference type="PANTHER" id="PTHR31009">
    <property type="entry name" value="S-ADENOSYL-L-METHIONINE:CARBOXYL METHYLTRANSFERASE FAMILY PROTEIN"/>
    <property type="match status" value="1"/>
</dbReference>
<evidence type="ECO:0000256" key="4">
    <source>
        <dbReference type="SAM" id="SignalP"/>
    </source>
</evidence>
<protein>
    <submittedName>
        <fullName evidence="5">Uncharacterized protein</fullName>
    </submittedName>
</protein>
<accession>A0AAQ3U508</accession>
<feature type="signal peptide" evidence="4">
    <location>
        <begin position="1"/>
        <end position="23"/>
    </location>
</feature>
<proteinExistence type="inferred from homology"/>
<dbReference type="InterPro" id="IPR029063">
    <property type="entry name" value="SAM-dependent_MTases_sf"/>
</dbReference>
<dbReference type="GO" id="GO:0046872">
    <property type="term" value="F:metal ion binding"/>
    <property type="evidence" value="ECO:0007669"/>
    <property type="project" value="UniProtKB-KW"/>
</dbReference>
<evidence type="ECO:0000256" key="1">
    <source>
        <dbReference type="ARBA" id="ARBA00008908"/>
    </source>
</evidence>
<gene>
    <name evidence="5" type="ORF">U9M48_031973</name>
</gene>
<reference evidence="5 6" key="1">
    <citation type="submission" date="2024-02" db="EMBL/GenBank/DDBJ databases">
        <title>High-quality chromosome-scale genome assembly of Pensacola bahiagrass (Paspalum notatum Flugge var. saurae).</title>
        <authorList>
            <person name="Vega J.M."/>
            <person name="Podio M."/>
            <person name="Orjuela J."/>
            <person name="Siena L.A."/>
            <person name="Pessino S.C."/>
            <person name="Combes M.C."/>
            <person name="Mariac C."/>
            <person name="Albertini E."/>
            <person name="Pupilli F."/>
            <person name="Ortiz J.P.A."/>
            <person name="Leblanc O."/>
        </authorList>
    </citation>
    <scope>NUCLEOTIDE SEQUENCE [LARGE SCALE GENOMIC DNA]</scope>
    <source>
        <strain evidence="5">R1</strain>
        <tissue evidence="5">Leaf</tissue>
    </source>
</reference>
<dbReference type="AlphaFoldDB" id="A0AAQ3U508"/>
<dbReference type="Gene3D" id="3.40.50.150">
    <property type="entry name" value="Vaccinia Virus protein VP39"/>
    <property type="match status" value="1"/>
</dbReference>
<dbReference type="Proteomes" id="UP001341281">
    <property type="component" value="Chromosome 07"/>
</dbReference>
<evidence type="ECO:0000313" key="5">
    <source>
        <dbReference type="EMBL" id="WVZ85009.1"/>
    </source>
</evidence>
<dbReference type="InterPro" id="IPR042086">
    <property type="entry name" value="MeTrfase_capping"/>
</dbReference>
<keyword evidence="6" id="KW-1185">Reference proteome</keyword>
<keyword evidence="4" id="KW-0732">Signal</keyword>
<dbReference type="Gene3D" id="1.10.1200.270">
    <property type="entry name" value="Methyltransferase, alpha-helical capping domain"/>
    <property type="match status" value="1"/>
</dbReference>
<evidence type="ECO:0000256" key="2">
    <source>
        <dbReference type="ARBA" id="ARBA00022723"/>
    </source>
</evidence>
<dbReference type="SUPFAM" id="SSF53335">
    <property type="entry name" value="S-adenosyl-L-methionine-dependent methyltransferases"/>
    <property type="match status" value="1"/>
</dbReference>
<organism evidence="5 6">
    <name type="scientific">Paspalum notatum var. saurae</name>
    <dbReference type="NCBI Taxonomy" id="547442"/>
    <lineage>
        <taxon>Eukaryota</taxon>
        <taxon>Viridiplantae</taxon>
        <taxon>Streptophyta</taxon>
        <taxon>Embryophyta</taxon>
        <taxon>Tracheophyta</taxon>
        <taxon>Spermatophyta</taxon>
        <taxon>Magnoliopsida</taxon>
        <taxon>Liliopsida</taxon>
        <taxon>Poales</taxon>
        <taxon>Poaceae</taxon>
        <taxon>PACMAD clade</taxon>
        <taxon>Panicoideae</taxon>
        <taxon>Andropogonodae</taxon>
        <taxon>Paspaleae</taxon>
        <taxon>Paspalinae</taxon>
        <taxon>Paspalum</taxon>
    </lineage>
</organism>
<evidence type="ECO:0000313" key="6">
    <source>
        <dbReference type="Proteomes" id="UP001341281"/>
    </source>
</evidence>
<keyword evidence="2" id="KW-0479">Metal-binding</keyword>
<sequence length="414" mass="46145">MSLALRCRHAGISLACSLLLALARLPPTIEVHCAQEFNLNGGVRVRKLGLRMAAGDGEDSYASNSRIPKKAILEVRPLLQEATKEVYKSLPPGISTMVVADLGCSAGPNTLLFISGVMSTICDCVQQETDDDEHRGLELQFFLNDLPGNDFNLIFRSLEQIQSRAAKEEKTAAVPPYYVAGLPGSFYTRLFPCQSVHLFHSSFSLMWLSQVPEDLSNGTHLNEGNMYIGKATPPAVVKLFQEQFREDFALFLTLRYRELVCCGHMSEDILMHGDVARMWELLSEALQTLVRKGRVKQENMTSFNLPYYAPSLDEVRALVKQSRLFEVERSGLFEFSWDPEDDDSSSDTVFDCVGSGENVAKCIRAVIGPLIIDHFGEAILDELFQEYASIVTKHLMKGKAKYPVIVVSVKRAVH</sequence>
<dbReference type="EMBL" id="CP144751">
    <property type="protein sequence ID" value="WVZ85009.1"/>
    <property type="molecule type" value="Genomic_DNA"/>
</dbReference>
<comment type="similarity">
    <text evidence="1">Belongs to the methyltransferase superfamily. Type-7 methyltransferase family. SABATH subfamily.</text>
</comment>
<name>A0AAQ3U508_PASNO</name>
<evidence type="ECO:0000256" key="3">
    <source>
        <dbReference type="ARBA" id="ARBA00022842"/>
    </source>
</evidence>